<dbReference type="SUPFAM" id="SSF56112">
    <property type="entry name" value="Protein kinase-like (PK-like)"/>
    <property type="match status" value="1"/>
</dbReference>
<feature type="compositionally biased region" description="Basic and acidic residues" evidence="2">
    <location>
        <begin position="607"/>
        <end position="621"/>
    </location>
</feature>
<feature type="domain" description="Protein kinase" evidence="3">
    <location>
        <begin position="273"/>
        <end position="544"/>
    </location>
</feature>
<dbReference type="EMBL" id="QEAP01000270">
    <property type="protein sequence ID" value="TPX70955.1"/>
    <property type="molecule type" value="Genomic_DNA"/>
</dbReference>
<feature type="compositionally biased region" description="Basic residues" evidence="2">
    <location>
        <begin position="637"/>
        <end position="655"/>
    </location>
</feature>
<dbReference type="PROSITE" id="PS00108">
    <property type="entry name" value="PROTEIN_KINASE_ST"/>
    <property type="match status" value="1"/>
</dbReference>
<dbReference type="InterPro" id="IPR051681">
    <property type="entry name" value="Ser/Thr_Kinases-Pseudokinases"/>
</dbReference>
<feature type="coiled-coil region" evidence="1">
    <location>
        <begin position="915"/>
        <end position="1005"/>
    </location>
</feature>
<dbReference type="GO" id="GO:0004674">
    <property type="term" value="F:protein serine/threonine kinase activity"/>
    <property type="evidence" value="ECO:0007669"/>
    <property type="project" value="TreeGrafter"/>
</dbReference>
<dbReference type="GO" id="GO:0005524">
    <property type="term" value="F:ATP binding"/>
    <property type="evidence" value="ECO:0007669"/>
    <property type="project" value="InterPro"/>
</dbReference>
<feature type="compositionally biased region" description="Basic and acidic residues" evidence="2">
    <location>
        <begin position="656"/>
        <end position="675"/>
    </location>
</feature>
<feature type="compositionally biased region" description="Low complexity" evidence="2">
    <location>
        <begin position="1215"/>
        <end position="1229"/>
    </location>
</feature>
<evidence type="ECO:0000259" key="3">
    <source>
        <dbReference type="PROSITE" id="PS50011"/>
    </source>
</evidence>
<feature type="compositionally biased region" description="Polar residues" evidence="2">
    <location>
        <begin position="20"/>
        <end position="29"/>
    </location>
</feature>
<evidence type="ECO:0000313" key="5">
    <source>
        <dbReference type="Proteomes" id="UP000320333"/>
    </source>
</evidence>
<dbReference type="InterPro" id="IPR011009">
    <property type="entry name" value="Kinase-like_dom_sf"/>
</dbReference>
<dbReference type="InterPro" id="IPR008271">
    <property type="entry name" value="Ser/Thr_kinase_AS"/>
</dbReference>
<evidence type="ECO:0000256" key="1">
    <source>
        <dbReference type="SAM" id="Coils"/>
    </source>
</evidence>
<dbReference type="InterPro" id="IPR059179">
    <property type="entry name" value="MLKL-like_MCAfunc"/>
</dbReference>
<feature type="compositionally biased region" description="Polar residues" evidence="2">
    <location>
        <begin position="570"/>
        <end position="590"/>
    </location>
</feature>
<evidence type="ECO:0000313" key="4">
    <source>
        <dbReference type="EMBL" id="TPX70955.1"/>
    </source>
</evidence>
<dbReference type="SMART" id="SM00220">
    <property type="entry name" value="S_TKc"/>
    <property type="match status" value="1"/>
</dbReference>
<evidence type="ECO:0000256" key="2">
    <source>
        <dbReference type="SAM" id="MobiDB-lite"/>
    </source>
</evidence>
<feature type="region of interest" description="Disordered" evidence="2">
    <location>
        <begin position="554"/>
        <end position="728"/>
    </location>
</feature>
<dbReference type="PANTHER" id="PTHR44329">
    <property type="entry name" value="SERINE/THREONINE-PROTEIN KINASE TNNI3K-RELATED"/>
    <property type="match status" value="1"/>
</dbReference>
<dbReference type="STRING" id="246404.A0A507F5J0"/>
<proteinExistence type="predicted"/>
<feature type="compositionally biased region" description="Low complexity" evidence="2">
    <location>
        <begin position="683"/>
        <end position="692"/>
    </location>
</feature>
<feature type="region of interest" description="Disordered" evidence="2">
    <location>
        <begin position="1"/>
        <end position="31"/>
    </location>
</feature>
<protein>
    <recommendedName>
        <fullName evidence="3">Protein kinase domain-containing protein</fullName>
    </recommendedName>
</protein>
<dbReference type="InterPro" id="IPR001245">
    <property type="entry name" value="Ser-Thr/Tyr_kinase_cat_dom"/>
</dbReference>
<dbReference type="Gene3D" id="1.20.930.20">
    <property type="entry name" value="Adaptor protein Cbl, N-terminal domain"/>
    <property type="match status" value="1"/>
</dbReference>
<dbReference type="GO" id="GO:0007166">
    <property type="term" value="P:cell surface receptor signaling pathway"/>
    <property type="evidence" value="ECO:0007669"/>
    <property type="project" value="InterPro"/>
</dbReference>
<gene>
    <name evidence="4" type="ORF">CcCBS67573_g06382</name>
</gene>
<dbReference type="PROSITE" id="PS50011">
    <property type="entry name" value="PROTEIN_KINASE_DOM"/>
    <property type="match status" value="1"/>
</dbReference>
<dbReference type="InterPro" id="IPR000719">
    <property type="entry name" value="Prot_kinase_dom"/>
</dbReference>
<dbReference type="Pfam" id="PF07714">
    <property type="entry name" value="PK_Tyr_Ser-Thr"/>
    <property type="match status" value="1"/>
</dbReference>
<dbReference type="CDD" id="cd21037">
    <property type="entry name" value="MLKL_NTD"/>
    <property type="match status" value="1"/>
</dbReference>
<reference evidence="4 5" key="1">
    <citation type="journal article" date="2019" name="Sci. Rep.">
        <title>Comparative genomics of chytrid fungi reveal insights into the obligate biotrophic and pathogenic lifestyle of Synchytrium endobioticum.</title>
        <authorList>
            <person name="van de Vossenberg B.T.L.H."/>
            <person name="Warris S."/>
            <person name="Nguyen H.D.T."/>
            <person name="van Gent-Pelzer M.P.E."/>
            <person name="Joly D.L."/>
            <person name="van de Geest H.C."/>
            <person name="Bonants P.J.M."/>
            <person name="Smith D.S."/>
            <person name="Levesque C.A."/>
            <person name="van der Lee T.A.J."/>
        </authorList>
    </citation>
    <scope>NUCLEOTIDE SEQUENCE [LARGE SCALE GENOMIC DNA]</scope>
    <source>
        <strain evidence="4 5">CBS 675.73</strain>
    </source>
</reference>
<dbReference type="Gene3D" id="1.10.510.10">
    <property type="entry name" value="Transferase(Phosphotransferase) domain 1"/>
    <property type="match status" value="1"/>
</dbReference>
<dbReference type="Pfam" id="PF22215">
    <property type="entry name" value="MLKL_N"/>
    <property type="match status" value="1"/>
</dbReference>
<keyword evidence="1" id="KW-0175">Coiled coil</keyword>
<dbReference type="Proteomes" id="UP000320333">
    <property type="component" value="Unassembled WGS sequence"/>
</dbReference>
<dbReference type="AlphaFoldDB" id="A0A507F5J0"/>
<feature type="region of interest" description="Disordered" evidence="2">
    <location>
        <begin position="1180"/>
        <end position="1237"/>
    </location>
</feature>
<accession>A0A507F5J0</accession>
<feature type="compositionally biased region" description="Low complexity" evidence="2">
    <location>
        <begin position="714"/>
        <end position="727"/>
    </location>
</feature>
<feature type="compositionally biased region" description="Low complexity" evidence="2">
    <location>
        <begin position="1180"/>
        <end position="1204"/>
    </location>
</feature>
<organism evidence="4 5">
    <name type="scientific">Chytriomyces confervae</name>
    <dbReference type="NCBI Taxonomy" id="246404"/>
    <lineage>
        <taxon>Eukaryota</taxon>
        <taxon>Fungi</taxon>
        <taxon>Fungi incertae sedis</taxon>
        <taxon>Chytridiomycota</taxon>
        <taxon>Chytridiomycota incertae sedis</taxon>
        <taxon>Chytridiomycetes</taxon>
        <taxon>Chytridiales</taxon>
        <taxon>Chytriomycetaceae</taxon>
        <taxon>Chytriomyces</taxon>
    </lineage>
</organism>
<comment type="caution">
    <text evidence="4">The sequence shown here is derived from an EMBL/GenBank/DDBJ whole genome shotgun (WGS) entry which is preliminary data.</text>
</comment>
<keyword evidence="5" id="KW-1185">Reference proteome</keyword>
<feature type="region of interest" description="Disordered" evidence="2">
    <location>
        <begin position="1013"/>
        <end position="1033"/>
    </location>
</feature>
<dbReference type="OrthoDB" id="2146423at2759"/>
<dbReference type="InterPro" id="IPR036537">
    <property type="entry name" value="Adaptor_Cbl_N_dom_sf"/>
</dbReference>
<dbReference type="InterPro" id="IPR054000">
    <property type="entry name" value="MLKL_N"/>
</dbReference>
<sequence length="1237" mass="137099">MEEDPQDQDSLYDTVEAPPSQATNSNTSKPPVYELVLETPNLMSSPEIAHLNHLIQAVLEALSQVKRNRSSLKRLTGRAHSIMLTINEFMRLDSAAKEGIVGPLPASIKRIVDSLLELLKAIEAFVKKQGSTKFMNSFVNREQIAARISQFNQEMTAVAQDLTLSIEVDSKAWADEDREDRKSDLEELDHTLQHLVDNDYKILNALELKQVEYFEAIEALEKNIAEHIDRSLEQKLDRLFMERALTCLRRASDSPLSTKPKPPPEWVLTSWEIEIGESISHGGFGEVLKATWLGHTLVAVKRLHMRLETSKLKEDFLREVKTWYPLRHPHIVPLLGACATAERPFMVSPFMGRGHALQFMDWCGRRDRGLIEVKAVKLLYEVSLGMQYLHARGVVHGDLKAVNVLIDEYENAYVADFGFATLKQFTSTRLTGAGAANFGGTLRWMAPERLQGAKLSPPVDVYAYSMTCFEILSEGDVPLTDSPDALLYQHVVNAHLRPEKPDCCHETFPATSNQLFRLMQTCWSPDPLSRPSFSSTSISMKAILKEAQSAQHQKAEAASQEAGQARIKSVQESKTATAEFSEGPIQSSGNFMPFGQKVVGVPLPSKQEGRSRDRRFDHHEFTTVNELPLRAHDPHFHPHTRTHRDHRRQQRRSNRGKRETGATRKNKQEEARSRDSEDESPSDSDLSSSSDSDVSDHSRSSNLSFSSDVKGKNASASTDRTRTSGSTDDLHFEAGTWGAWVYNLLPILPVDYQKDVKEKAHKFAKQLAQEDVKFEGSGAFIDFLKDVKNAGAKASAAAGDALPSEATPPSKPKQIIFKFNTADEPSKQDDSVAKSLEAAANSIATAAKAKKEAETKALASIDEIAKRFDAAGIFLDERGKEMDALGASMDRFFGSKGKSPTVIHFDGRPGKVNTVSETNEELNMKQAVLAQEQQKLREQEKVVREQERAMREQERKHQQQLLLQQHQYTLQEQRVRHQAKQLELAEKLERKNKKFERNQARELARAAKLEVSERKLEMQRQSVASSSSGNSSNGGFLQNIWGSVFGMARPNVERTPPAMSRTGSGTPNLSEMVSVDTVTHDSRRSEDFSFSNPTSFPDLKMARSASDTIKPLPTPPSMNGASDAAATSAASVAFTAPFPFPTPTLSTASNAWKSSTAPNVWKPSTAPNVWKSSTATLARAATTSTRAATTSARAATTSTRAATTDLHDPTARAISSSSNPTVTSSSPGSFDFLKRYQ</sequence>
<name>A0A507F5J0_9FUNG</name>